<protein>
    <submittedName>
        <fullName evidence="1">Uncharacterized protein</fullName>
    </submittedName>
</protein>
<dbReference type="AlphaFoldDB" id="A0A8X7R0D0"/>
<sequence length="84" mass="9769">MASNGSKHCRKTSHRLLRAHVPELLSDTRQQPFIGLELLMISDKTHILQTPHVQFLRDAEEEADEEEVKYMCNVYDELTLLSNF</sequence>
<organism evidence="1 2">
    <name type="scientific">Brassica carinata</name>
    <name type="common">Ethiopian mustard</name>
    <name type="synonym">Abyssinian cabbage</name>
    <dbReference type="NCBI Taxonomy" id="52824"/>
    <lineage>
        <taxon>Eukaryota</taxon>
        <taxon>Viridiplantae</taxon>
        <taxon>Streptophyta</taxon>
        <taxon>Embryophyta</taxon>
        <taxon>Tracheophyta</taxon>
        <taxon>Spermatophyta</taxon>
        <taxon>Magnoliopsida</taxon>
        <taxon>eudicotyledons</taxon>
        <taxon>Gunneridae</taxon>
        <taxon>Pentapetalae</taxon>
        <taxon>rosids</taxon>
        <taxon>malvids</taxon>
        <taxon>Brassicales</taxon>
        <taxon>Brassicaceae</taxon>
        <taxon>Brassiceae</taxon>
        <taxon>Brassica</taxon>
    </lineage>
</organism>
<keyword evidence="2" id="KW-1185">Reference proteome</keyword>
<accession>A0A8X7R0D0</accession>
<evidence type="ECO:0000313" key="2">
    <source>
        <dbReference type="Proteomes" id="UP000886595"/>
    </source>
</evidence>
<dbReference type="EMBL" id="JAAMPC010000011">
    <property type="protein sequence ID" value="KAG2279785.1"/>
    <property type="molecule type" value="Genomic_DNA"/>
</dbReference>
<reference evidence="1 2" key="1">
    <citation type="submission" date="2020-02" db="EMBL/GenBank/DDBJ databases">
        <authorList>
            <person name="Ma Q."/>
            <person name="Huang Y."/>
            <person name="Song X."/>
            <person name="Pei D."/>
        </authorList>
    </citation>
    <scope>NUCLEOTIDE SEQUENCE [LARGE SCALE GENOMIC DNA]</scope>
    <source>
        <strain evidence="1">Sxm20200214</strain>
        <tissue evidence="1">Leaf</tissue>
    </source>
</reference>
<name>A0A8X7R0D0_BRACI</name>
<evidence type="ECO:0000313" key="1">
    <source>
        <dbReference type="EMBL" id="KAG2279785.1"/>
    </source>
</evidence>
<dbReference type="Proteomes" id="UP000886595">
    <property type="component" value="Unassembled WGS sequence"/>
</dbReference>
<gene>
    <name evidence="1" type="ORF">Bca52824_051005</name>
</gene>
<comment type="caution">
    <text evidence="1">The sequence shown here is derived from an EMBL/GenBank/DDBJ whole genome shotgun (WGS) entry which is preliminary data.</text>
</comment>
<proteinExistence type="predicted"/>